<dbReference type="OrthoDB" id="5143602at2"/>
<dbReference type="AlphaFoldDB" id="A0A543BJG0"/>
<keyword evidence="1" id="KW-1133">Transmembrane helix</keyword>
<feature type="transmembrane region" description="Helical" evidence="1">
    <location>
        <begin position="21"/>
        <end position="41"/>
    </location>
</feature>
<evidence type="ECO:0000256" key="1">
    <source>
        <dbReference type="SAM" id="Phobius"/>
    </source>
</evidence>
<keyword evidence="1" id="KW-0812">Transmembrane</keyword>
<evidence type="ECO:0000313" key="2">
    <source>
        <dbReference type="EMBL" id="TQL84956.1"/>
    </source>
</evidence>
<dbReference type="PANTHER" id="PTHR30032">
    <property type="entry name" value="N-ACETYLMURAMOYL-L-ALANINE AMIDASE-RELATED"/>
    <property type="match status" value="1"/>
</dbReference>
<dbReference type="RefSeq" id="WP_141870957.1">
    <property type="nucleotide sequence ID" value="NZ_VFOX01000001.1"/>
</dbReference>
<sequence length="611" mass="62257">MSASIGADSRAHALTVRIGGVPRAAIAIGVSLVMIVAMLLVPQRASAATVAESEPNDTVATADAVALGDTITGTTHAQTRIHSTDPDFFAFDVPAAGRINLDFRFPAVLSTSEVYSLRVYAASGDVLYAWNIRGTDTTGTQLAAQSAYIPAGRTYVEVRAWEDGVAGGKSYTLRPTVTTGVVETEFNDTIATADVVPLGTAISGSMLSPKITTNTADNDYFAVDIAKAGLTTIDFRFPAGLGSGDAYKMTVLDTNGDPIKTLYLAGRDSEGATLRQTPLALNAGRVYIVLRAFPGSVAWGKTYTLKLSQTERLSGADRYETSASVSRGSFSPGVPVAYVASGAGFADALSGAPVAGLQKGPVLLSTASSIPAVISKELTRLKPARIVVLGGTGVISASVLTQLKTFTTGAVTRLAGDDRYATSAAISASAFSAGVPVAYIAAGADFPDALAGAPLGTVAKAPVLLTAAGKLPPAIAAELTRLKPKKIVILGTTASIGAAVATSLKAYTAGAVTRVAGADRYATPAAISASVFTPGVPVVYVANGAQFPDALSGAPVAGMQRGPILLVTATAIPAAVATELTRLKPKRIVILGGAGAVNDKILGELGRYIIR</sequence>
<dbReference type="InterPro" id="IPR007253">
    <property type="entry name" value="Cell_wall-bd_2"/>
</dbReference>
<keyword evidence="3" id="KW-1185">Reference proteome</keyword>
<dbReference type="Proteomes" id="UP000317209">
    <property type="component" value="Unassembled WGS sequence"/>
</dbReference>
<gene>
    <name evidence="2" type="ORF">FB560_0550</name>
</gene>
<organism evidence="2 3">
    <name type="scientific">Microbacterium saperdae</name>
    <dbReference type="NCBI Taxonomy" id="69368"/>
    <lineage>
        <taxon>Bacteria</taxon>
        <taxon>Bacillati</taxon>
        <taxon>Actinomycetota</taxon>
        <taxon>Actinomycetes</taxon>
        <taxon>Micrococcales</taxon>
        <taxon>Microbacteriaceae</taxon>
        <taxon>Microbacterium</taxon>
    </lineage>
</organism>
<dbReference type="InterPro" id="IPR051922">
    <property type="entry name" value="Bact_Sporulation_Assoc"/>
</dbReference>
<dbReference type="EMBL" id="VFOX01000001">
    <property type="protein sequence ID" value="TQL84956.1"/>
    <property type="molecule type" value="Genomic_DNA"/>
</dbReference>
<evidence type="ECO:0000313" key="3">
    <source>
        <dbReference type="Proteomes" id="UP000317209"/>
    </source>
</evidence>
<protein>
    <submittedName>
        <fullName evidence="2">Putative cell wall binding repeat protein</fullName>
    </submittedName>
</protein>
<reference evidence="2 3" key="1">
    <citation type="submission" date="2019-06" db="EMBL/GenBank/DDBJ databases">
        <title>Sequencing the genomes of 1000 actinobacteria strains.</title>
        <authorList>
            <person name="Klenk H.-P."/>
        </authorList>
    </citation>
    <scope>NUCLEOTIDE SEQUENCE [LARGE SCALE GENOMIC DNA]</scope>
    <source>
        <strain evidence="2 3">DSM 20169</strain>
    </source>
</reference>
<dbReference type="Gene3D" id="3.40.50.12090">
    <property type="match status" value="2"/>
</dbReference>
<comment type="caution">
    <text evidence="2">The sequence shown here is derived from an EMBL/GenBank/DDBJ whole genome shotgun (WGS) entry which is preliminary data.</text>
</comment>
<dbReference type="Pfam" id="PF04122">
    <property type="entry name" value="CW_binding_2"/>
    <property type="match status" value="3"/>
</dbReference>
<proteinExistence type="predicted"/>
<dbReference type="PANTHER" id="PTHR30032:SF8">
    <property type="entry name" value="GERMINATION-SPECIFIC N-ACETYLMURAMOYL-L-ALANINE AMIDASE"/>
    <property type="match status" value="1"/>
</dbReference>
<accession>A0A543BJG0</accession>
<keyword evidence="1" id="KW-0472">Membrane</keyword>
<dbReference type="SUPFAM" id="SSF89260">
    <property type="entry name" value="Collagen-binding domain"/>
    <property type="match status" value="1"/>
</dbReference>
<name>A0A543BJG0_9MICO</name>
<dbReference type="Gene3D" id="2.60.120.380">
    <property type="match status" value="2"/>
</dbReference>